<evidence type="ECO:0000313" key="4">
    <source>
        <dbReference type="Proteomes" id="UP001169760"/>
    </source>
</evidence>
<gene>
    <name evidence="3" type="ORF">Q4521_19730</name>
</gene>
<dbReference type="RefSeq" id="WP_216065722.1">
    <property type="nucleotide sequence ID" value="NZ_JAHKPP010000047.1"/>
</dbReference>
<evidence type="ECO:0000256" key="1">
    <source>
        <dbReference type="SAM" id="Phobius"/>
    </source>
</evidence>
<keyword evidence="1" id="KW-0472">Membrane</keyword>
<reference evidence="3" key="1">
    <citation type="submission" date="2023-07" db="EMBL/GenBank/DDBJ databases">
        <title>Genome content predicts the carbon catabolic preferences of heterotrophic bacteria.</title>
        <authorList>
            <person name="Gralka M."/>
        </authorList>
    </citation>
    <scope>NUCLEOTIDE SEQUENCE</scope>
    <source>
        <strain evidence="3">I3M17_2</strain>
    </source>
</reference>
<name>A0AAW7XBX7_9GAMM</name>
<keyword evidence="2" id="KW-0732">Signal</keyword>
<dbReference type="AlphaFoldDB" id="A0AAW7XBX7"/>
<comment type="caution">
    <text evidence="3">The sequence shown here is derived from an EMBL/GenBank/DDBJ whole genome shotgun (WGS) entry which is preliminary data.</text>
</comment>
<keyword evidence="1" id="KW-1133">Transmembrane helix</keyword>
<feature type="transmembrane region" description="Helical" evidence="1">
    <location>
        <begin position="284"/>
        <end position="301"/>
    </location>
</feature>
<organism evidence="3 4">
    <name type="scientific">Saccharophagus degradans</name>
    <dbReference type="NCBI Taxonomy" id="86304"/>
    <lineage>
        <taxon>Bacteria</taxon>
        <taxon>Pseudomonadati</taxon>
        <taxon>Pseudomonadota</taxon>
        <taxon>Gammaproteobacteria</taxon>
        <taxon>Cellvibrionales</taxon>
        <taxon>Cellvibrionaceae</taxon>
        <taxon>Saccharophagus</taxon>
    </lineage>
</organism>
<dbReference type="Pfam" id="PF09935">
    <property type="entry name" value="DUF2167"/>
    <property type="match status" value="1"/>
</dbReference>
<dbReference type="EMBL" id="JAUOPB010000017">
    <property type="protein sequence ID" value="MDO6424730.1"/>
    <property type="molecule type" value="Genomic_DNA"/>
</dbReference>
<accession>A0AAW7XBX7</accession>
<protein>
    <submittedName>
        <fullName evidence="3">DUF2167 domain-containing protein</fullName>
    </submittedName>
</protein>
<sequence length="308" mass="33688">MHHITNNSLNTLVARTFTILALLLSNLAFSQTTTEDEGEYLTAEEFYQSLNPTKGTITLPGGKVAMQLGDEFEYLNPENAETLLVDGWGNPPGNKSLGMIIPAGVNPLTQEGWGVIITYNADGYVSDADADDIDYNDLLKDMQKETESYNKQRIEMGYSAMHLVGWAESPTYDKSTHKFYWAKELATSGTDENALNYNIRVLGRKGVLVLNAVAGMNQIQEVKTTMPSLLAVTDFTKGNRYEDFNSATDHVAEYGLAALVAGGVASKLGFFAKIGAFLFAFKKFIIIGVIAIGALIGRIFSGRKPQQD</sequence>
<evidence type="ECO:0000313" key="3">
    <source>
        <dbReference type="EMBL" id="MDO6424730.1"/>
    </source>
</evidence>
<feature type="signal peptide" evidence="2">
    <location>
        <begin position="1"/>
        <end position="30"/>
    </location>
</feature>
<dbReference type="Proteomes" id="UP001169760">
    <property type="component" value="Unassembled WGS sequence"/>
</dbReference>
<proteinExistence type="predicted"/>
<feature type="chain" id="PRO_5043386963" evidence="2">
    <location>
        <begin position="31"/>
        <end position="308"/>
    </location>
</feature>
<keyword evidence="1" id="KW-0812">Transmembrane</keyword>
<dbReference type="InterPro" id="IPR018682">
    <property type="entry name" value="DUF2167_membr"/>
</dbReference>
<evidence type="ECO:0000256" key="2">
    <source>
        <dbReference type="SAM" id="SignalP"/>
    </source>
</evidence>